<feature type="signal peptide" evidence="1">
    <location>
        <begin position="1"/>
        <end position="35"/>
    </location>
</feature>
<evidence type="ECO:0000313" key="3">
    <source>
        <dbReference type="Proteomes" id="UP001226691"/>
    </source>
</evidence>
<dbReference type="Proteomes" id="UP001226691">
    <property type="component" value="Unassembled WGS sequence"/>
</dbReference>
<feature type="chain" id="PRO_5047493530" description="Lipoprotein" evidence="1">
    <location>
        <begin position="36"/>
        <end position="180"/>
    </location>
</feature>
<protein>
    <recommendedName>
        <fullName evidence="4">Lipoprotein</fullName>
    </recommendedName>
</protein>
<gene>
    <name evidence="2" type="ORF">QE412_001191</name>
</gene>
<reference evidence="2 3" key="1">
    <citation type="submission" date="2023-07" db="EMBL/GenBank/DDBJ databases">
        <title>Functional and genomic diversity of the sorghum phyllosphere microbiome.</title>
        <authorList>
            <person name="Shade A."/>
        </authorList>
    </citation>
    <scope>NUCLEOTIDE SEQUENCE [LARGE SCALE GENOMIC DNA]</scope>
    <source>
        <strain evidence="2 3">SORGH_AS_1207</strain>
    </source>
</reference>
<evidence type="ECO:0000256" key="1">
    <source>
        <dbReference type="SAM" id="SignalP"/>
    </source>
</evidence>
<accession>A0ABU0TSH2</accession>
<proteinExistence type="predicted"/>
<organism evidence="2 3">
    <name type="scientific">Microbacterium trichothecenolyticum</name>
    <name type="common">Aureobacterium trichothecenolyticum</name>
    <dbReference type="NCBI Taxonomy" id="69370"/>
    <lineage>
        <taxon>Bacteria</taxon>
        <taxon>Bacillati</taxon>
        <taxon>Actinomycetota</taxon>
        <taxon>Actinomycetes</taxon>
        <taxon>Micrococcales</taxon>
        <taxon>Microbacteriaceae</taxon>
        <taxon>Microbacterium</taxon>
    </lineage>
</organism>
<comment type="caution">
    <text evidence="2">The sequence shown here is derived from an EMBL/GenBank/DDBJ whole genome shotgun (WGS) entry which is preliminary data.</text>
</comment>
<name>A0ABU0TSH2_MICTR</name>
<keyword evidence="3" id="KW-1185">Reference proteome</keyword>
<evidence type="ECO:0008006" key="4">
    <source>
        <dbReference type="Google" id="ProtNLM"/>
    </source>
</evidence>
<dbReference type="EMBL" id="JAUTBF010000001">
    <property type="protein sequence ID" value="MDQ1122618.1"/>
    <property type="molecule type" value="Genomic_DNA"/>
</dbReference>
<dbReference type="RefSeq" id="WP_307481193.1">
    <property type="nucleotide sequence ID" value="NZ_JAUTBF010000001.1"/>
</dbReference>
<evidence type="ECO:0000313" key="2">
    <source>
        <dbReference type="EMBL" id="MDQ1122618.1"/>
    </source>
</evidence>
<sequence>MSMSNAPRSTLIVGISLALTVAAVGLAGCSSPATSAPAAAPSSSASDVDIDSFDKAFQDEFFTRHAETTSAAAASTFATAKEIADAFVADGGVCTNPVDSHLSIATSSIDCVGPDGGMQTIAVFATPDEAQNWFNAQTVVRTGEVSSYLLGQNWAMAAEGGSAASISQKLGVRDLTITMH</sequence>
<keyword evidence="1" id="KW-0732">Signal</keyword>